<keyword evidence="2" id="KW-1185">Reference proteome</keyword>
<evidence type="ECO:0000259" key="1">
    <source>
        <dbReference type="PROSITE" id="PS50041"/>
    </source>
</evidence>
<protein>
    <submittedName>
        <fullName evidence="3">C-type lectin domain-containing protein</fullName>
    </submittedName>
</protein>
<dbReference type="AlphaFoldDB" id="A0A0M3IDB2"/>
<accession>A0A0M3IDB2</accession>
<dbReference type="InterPro" id="IPR001304">
    <property type="entry name" value="C-type_lectin-like"/>
</dbReference>
<dbReference type="PROSITE" id="PS50041">
    <property type="entry name" value="C_TYPE_LECTIN_2"/>
    <property type="match status" value="1"/>
</dbReference>
<dbReference type="SUPFAM" id="SSF56436">
    <property type="entry name" value="C-type lectin-like"/>
    <property type="match status" value="1"/>
</dbReference>
<feature type="domain" description="C-type lectin" evidence="1">
    <location>
        <begin position="108"/>
        <end position="165"/>
    </location>
</feature>
<dbReference type="WBParaSite" id="ALUE_0001599501-mRNA-1">
    <property type="protein sequence ID" value="ALUE_0001599501-mRNA-1"/>
    <property type="gene ID" value="ALUE_0001599501"/>
</dbReference>
<name>A0A0M3IDB2_ASCLU</name>
<dbReference type="Gene3D" id="3.10.100.10">
    <property type="entry name" value="Mannose-Binding Protein A, subunit A"/>
    <property type="match status" value="1"/>
</dbReference>
<dbReference type="InterPro" id="IPR016187">
    <property type="entry name" value="CTDL_fold"/>
</dbReference>
<organism evidence="2 3">
    <name type="scientific">Ascaris lumbricoides</name>
    <name type="common">Giant roundworm</name>
    <dbReference type="NCBI Taxonomy" id="6252"/>
    <lineage>
        <taxon>Eukaryota</taxon>
        <taxon>Metazoa</taxon>
        <taxon>Ecdysozoa</taxon>
        <taxon>Nematoda</taxon>
        <taxon>Chromadorea</taxon>
        <taxon>Rhabditida</taxon>
        <taxon>Spirurina</taxon>
        <taxon>Ascaridomorpha</taxon>
        <taxon>Ascaridoidea</taxon>
        <taxon>Ascarididae</taxon>
        <taxon>Ascaris</taxon>
    </lineage>
</organism>
<dbReference type="Proteomes" id="UP000036681">
    <property type="component" value="Unplaced"/>
</dbReference>
<reference evidence="3" key="1">
    <citation type="submission" date="2017-02" db="UniProtKB">
        <authorList>
            <consortium name="WormBaseParasite"/>
        </authorList>
    </citation>
    <scope>IDENTIFICATION</scope>
</reference>
<dbReference type="InterPro" id="IPR016186">
    <property type="entry name" value="C-type_lectin-like/link_sf"/>
</dbReference>
<evidence type="ECO:0000313" key="2">
    <source>
        <dbReference type="Proteomes" id="UP000036681"/>
    </source>
</evidence>
<proteinExistence type="predicted"/>
<sequence length="165" mass="18699">MSKTMRLPKAEASQRTHAIPDDVAFVNYLRALEYDWLFVVYCKRPIIPFCGIGTAAYEEAQDCHIVPTAREKQLYLAGKKANNAKFGEKDSFKALCECKKASRGLGLYWIALQNSGGHWKWPNDMPPTFLNWRGKEPDKCCGRRVESAVANYRGKDGKWDSTGCE</sequence>
<evidence type="ECO:0000313" key="3">
    <source>
        <dbReference type="WBParaSite" id="ALUE_0001599501-mRNA-1"/>
    </source>
</evidence>